<evidence type="ECO:0000256" key="1">
    <source>
        <dbReference type="ARBA" id="ARBA00023015"/>
    </source>
</evidence>
<keyword evidence="2" id="KW-0238">DNA-binding</keyword>
<dbReference type="EMBL" id="BOVJ01000245">
    <property type="protein sequence ID" value="GIQ67035.1"/>
    <property type="molecule type" value="Genomic_DNA"/>
</dbReference>
<accession>A0ABQ4NFL2</accession>
<gene>
    <name evidence="5" type="ORF">PACILC2_56030</name>
</gene>
<dbReference type="PROSITE" id="PS00041">
    <property type="entry name" value="HTH_ARAC_FAMILY_1"/>
    <property type="match status" value="1"/>
</dbReference>
<name>A0ABQ4NFL2_9BACL</name>
<protein>
    <recommendedName>
        <fullName evidence="4">HTH araC/xylS-type domain-containing protein</fullName>
    </recommendedName>
</protein>
<dbReference type="PANTHER" id="PTHR43280">
    <property type="entry name" value="ARAC-FAMILY TRANSCRIPTIONAL REGULATOR"/>
    <property type="match status" value="1"/>
</dbReference>
<keyword evidence="3" id="KW-0804">Transcription</keyword>
<evidence type="ECO:0000313" key="6">
    <source>
        <dbReference type="Proteomes" id="UP000680304"/>
    </source>
</evidence>
<dbReference type="SMART" id="SM00342">
    <property type="entry name" value="HTH_ARAC"/>
    <property type="match status" value="1"/>
</dbReference>
<dbReference type="Proteomes" id="UP000680304">
    <property type="component" value="Unassembled WGS sequence"/>
</dbReference>
<evidence type="ECO:0000256" key="3">
    <source>
        <dbReference type="ARBA" id="ARBA00023163"/>
    </source>
</evidence>
<evidence type="ECO:0000256" key="2">
    <source>
        <dbReference type="ARBA" id="ARBA00023125"/>
    </source>
</evidence>
<dbReference type="PANTHER" id="PTHR43280:SF2">
    <property type="entry name" value="HTH-TYPE TRANSCRIPTIONAL REGULATOR EXSA"/>
    <property type="match status" value="1"/>
</dbReference>
<comment type="caution">
    <text evidence="5">The sequence shown here is derived from an EMBL/GenBank/DDBJ whole genome shotgun (WGS) entry which is preliminary data.</text>
</comment>
<dbReference type="InterPro" id="IPR018060">
    <property type="entry name" value="HTH_AraC"/>
</dbReference>
<keyword evidence="1" id="KW-0805">Transcription regulation</keyword>
<dbReference type="SUPFAM" id="SSF46689">
    <property type="entry name" value="Homeodomain-like"/>
    <property type="match status" value="1"/>
</dbReference>
<keyword evidence="6" id="KW-1185">Reference proteome</keyword>
<dbReference type="Pfam" id="PF12833">
    <property type="entry name" value="HTH_18"/>
    <property type="match status" value="1"/>
</dbReference>
<dbReference type="PROSITE" id="PS01124">
    <property type="entry name" value="HTH_ARAC_FAMILY_2"/>
    <property type="match status" value="1"/>
</dbReference>
<proteinExistence type="predicted"/>
<dbReference type="RefSeq" id="WP_213531737.1">
    <property type="nucleotide sequence ID" value="NZ_BOVJ01000245.1"/>
</dbReference>
<reference evidence="5 6" key="1">
    <citation type="submission" date="2021-04" db="EMBL/GenBank/DDBJ databases">
        <title>Draft genome sequence of Paenibacillus cisolokensis, LC2-13A.</title>
        <authorList>
            <person name="Uke A."/>
            <person name="Chhe C."/>
            <person name="Baramee S."/>
            <person name="Kosugi A."/>
        </authorList>
    </citation>
    <scope>NUCLEOTIDE SEQUENCE [LARGE SCALE GENOMIC DNA]</scope>
    <source>
        <strain evidence="5 6">LC2-13A</strain>
    </source>
</reference>
<dbReference type="InterPro" id="IPR009057">
    <property type="entry name" value="Homeodomain-like_sf"/>
</dbReference>
<dbReference type="Gene3D" id="1.10.10.60">
    <property type="entry name" value="Homeodomain-like"/>
    <property type="match status" value="2"/>
</dbReference>
<organism evidence="5 6">
    <name type="scientific">Paenibacillus cisolokensis</name>
    <dbReference type="NCBI Taxonomy" id="1658519"/>
    <lineage>
        <taxon>Bacteria</taxon>
        <taxon>Bacillati</taxon>
        <taxon>Bacillota</taxon>
        <taxon>Bacilli</taxon>
        <taxon>Bacillales</taxon>
        <taxon>Paenibacillaceae</taxon>
        <taxon>Paenibacillus</taxon>
    </lineage>
</organism>
<feature type="domain" description="HTH araC/xylS-type" evidence="4">
    <location>
        <begin position="323"/>
        <end position="422"/>
    </location>
</feature>
<evidence type="ECO:0000313" key="5">
    <source>
        <dbReference type="EMBL" id="GIQ67035.1"/>
    </source>
</evidence>
<dbReference type="PRINTS" id="PR00032">
    <property type="entry name" value="HTHARAC"/>
</dbReference>
<dbReference type="InterPro" id="IPR018062">
    <property type="entry name" value="HTH_AraC-typ_CS"/>
</dbReference>
<dbReference type="InterPro" id="IPR020449">
    <property type="entry name" value="Tscrpt_reg_AraC-type_HTH"/>
</dbReference>
<sequence>MHGNIAKLISSNRSLQEELKHQLPMLRDAFTKRLLRGEFNARGELEAAAAQSGIPLPGRCGYVGLLHLNGYAGMDSTDIFDELHAARVLLRQRMETGAAGGAAGGVPGNGLLATDIDTDKIAFVLLMADEPDERTEREVERWLAGIVGFAAEYRIASAAAMGGAFRTLADVARSFGEARQTLEHAAWAGGAGIWWYRRLAQQTDSYYYPVDAELRLMNAVKAGEAKEAQRLAAELMERNLAERDLSVEMSQQLVAELKGTLFKLLAQEAFRNAEEAEELRRRIVRIQLSDGLDTVRIQLFDAIESCCELVTNRRLQRDSRTIADIRRFLEERYADADLTLYRIAEHVGRPEKYISQLFKERTGENLSDCLERIRLDKAAELLLQSDLTIEEIAFSVGYNSAHSFRRAFKRLRGLSPSAYRSASE</sequence>
<evidence type="ECO:0000259" key="4">
    <source>
        <dbReference type="PROSITE" id="PS01124"/>
    </source>
</evidence>